<dbReference type="RefSeq" id="WP_074760574.1">
    <property type="nucleotide sequence ID" value="NZ_FNRF01000002.1"/>
</dbReference>
<evidence type="ECO:0000256" key="1">
    <source>
        <dbReference type="ARBA" id="ARBA00010945"/>
    </source>
</evidence>
<comment type="similarity">
    <text evidence="1">Belongs to the DNA polymerase type-Y family.</text>
</comment>
<dbReference type="PANTHER" id="PTHR11076">
    <property type="entry name" value="DNA REPAIR POLYMERASE UMUC / TRANSFERASE FAMILY MEMBER"/>
    <property type="match status" value="1"/>
</dbReference>
<dbReference type="GO" id="GO:0003887">
    <property type="term" value="F:DNA-directed DNA polymerase activity"/>
    <property type="evidence" value="ECO:0007669"/>
    <property type="project" value="TreeGrafter"/>
</dbReference>
<proteinExistence type="inferred from homology"/>
<dbReference type="GO" id="GO:0042276">
    <property type="term" value="P:error-prone translesion synthesis"/>
    <property type="evidence" value="ECO:0007669"/>
    <property type="project" value="TreeGrafter"/>
</dbReference>
<dbReference type="Gene3D" id="1.10.150.20">
    <property type="entry name" value="5' to 3' exonuclease, C-terminal subdomain"/>
    <property type="match status" value="1"/>
</dbReference>
<dbReference type="InterPro" id="IPR043502">
    <property type="entry name" value="DNA/RNA_pol_sf"/>
</dbReference>
<dbReference type="Pfam" id="PF11799">
    <property type="entry name" value="IMS_C"/>
    <property type="match status" value="1"/>
</dbReference>
<dbReference type="PANTHER" id="PTHR11076:SF35">
    <property type="entry name" value="DNA REPAIR PROTEIN HOMOLOG YOBH"/>
    <property type="match status" value="1"/>
</dbReference>
<dbReference type="GO" id="GO:0009432">
    <property type="term" value="P:SOS response"/>
    <property type="evidence" value="ECO:0007669"/>
    <property type="project" value="TreeGrafter"/>
</dbReference>
<dbReference type="GO" id="GO:0005829">
    <property type="term" value="C:cytosol"/>
    <property type="evidence" value="ECO:0007669"/>
    <property type="project" value="TreeGrafter"/>
</dbReference>
<protein>
    <submittedName>
        <fullName evidence="4">DNA polymerase V</fullName>
    </submittedName>
</protein>
<dbReference type="EMBL" id="FNRF01000002">
    <property type="protein sequence ID" value="SEA31484.1"/>
    <property type="molecule type" value="Genomic_DNA"/>
</dbReference>
<dbReference type="Gene3D" id="3.40.1170.60">
    <property type="match status" value="1"/>
</dbReference>
<dbReference type="InterPro" id="IPR050116">
    <property type="entry name" value="DNA_polymerase-Y"/>
</dbReference>
<organism evidence="4 5">
    <name type="scientific">Xylanibacter ruminicola</name>
    <name type="common">Prevotella ruminicola</name>
    <dbReference type="NCBI Taxonomy" id="839"/>
    <lineage>
        <taxon>Bacteria</taxon>
        <taxon>Pseudomonadati</taxon>
        <taxon>Bacteroidota</taxon>
        <taxon>Bacteroidia</taxon>
        <taxon>Bacteroidales</taxon>
        <taxon>Prevotellaceae</taxon>
        <taxon>Xylanibacter</taxon>
    </lineage>
</organism>
<dbReference type="InterPro" id="IPR043128">
    <property type="entry name" value="Rev_trsase/Diguanyl_cyclase"/>
</dbReference>
<evidence type="ECO:0000313" key="4">
    <source>
        <dbReference type="EMBL" id="SEA31484.1"/>
    </source>
</evidence>
<reference evidence="4 5" key="1">
    <citation type="submission" date="2016-10" db="EMBL/GenBank/DDBJ databases">
        <authorList>
            <person name="de Groot N.N."/>
        </authorList>
    </citation>
    <scope>NUCLEOTIDE SEQUENCE [LARGE SCALE GENOMIC DNA]</scope>
    <source>
        <strain evidence="4 5">D31d</strain>
    </source>
</reference>
<dbReference type="PROSITE" id="PS50173">
    <property type="entry name" value="UMUC"/>
    <property type="match status" value="1"/>
</dbReference>
<dbReference type="SUPFAM" id="SSF56672">
    <property type="entry name" value="DNA/RNA polymerases"/>
    <property type="match status" value="1"/>
</dbReference>
<keyword evidence="2" id="KW-0175">Coiled coil</keyword>
<evidence type="ECO:0000313" key="5">
    <source>
        <dbReference type="Proteomes" id="UP000182257"/>
    </source>
</evidence>
<feature type="domain" description="UmuC" evidence="3">
    <location>
        <begin position="8"/>
        <end position="205"/>
    </location>
</feature>
<feature type="coiled-coil region" evidence="2">
    <location>
        <begin position="410"/>
        <end position="439"/>
    </location>
</feature>
<name>A0A1H4A7Q5_XYLRU</name>
<dbReference type="Gene3D" id="3.30.70.270">
    <property type="match status" value="1"/>
</dbReference>
<dbReference type="Proteomes" id="UP000182257">
    <property type="component" value="Unassembled WGS sequence"/>
</dbReference>
<dbReference type="Pfam" id="PF00817">
    <property type="entry name" value="IMS"/>
    <property type="match status" value="1"/>
</dbReference>
<dbReference type="GO" id="GO:0003684">
    <property type="term" value="F:damaged DNA binding"/>
    <property type="evidence" value="ECO:0007669"/>
    <property type="project" value="InterPro"/>
</dbReference>
<dbReference type="OrthoDB" id="9808813at2"/>
<dbReference type="AlphaFoldDB" id="A0A1H4A7Q5"/>
<accession>A0A1H4A7Q5</accession>
<dbReference type="GO" id="GO:0006281">
    <property type="term" value="P:DNA repair"/>
    <property type="evidence" value="ECO:0007669"/>
    <property type="project" value="InterPro"/>
</dbReference>
<dbReference type="InterPro" id="IPR001126">
    <property type="entry name" value="UmuC"/>
</dbReference>
<dbReference type="InterPro" id="IPR017961">
    <property type="entry name" value="DNA_pol_Y-fam_little_finger"/>
</dbReference>
<sequence length="473" mass="53175">MQDTQRTYIAIDLKSFYASVECVDRGLDPLTTNLVVADASRTEKTICLAVSPSLKAYGIGGRARLFEVYQKARGVDFIIAPPRMAHYIEVSSKVYSVYLKYVAPEDIHVYSIDEVFMDVTAYLGTYKMTAHQLAMTMIRDVLKQTGITATAGIGTNMYLAKVAMDIMAKKMPADKVGVRIAELDEMTYRRELWDYSPITKFWRVGRGIANKLAMYGIDTMGKIARLSLQNEELLYQMFGVNAELLIDHAWGWEPCTIADVKAYRPESNSFSSGQVLQEPYSFEKALVVIKEMAEGMALNLVSKRMVTDQIVLTVGYDAESLTRTEIRAKYHGEITTNYYGKAVPKHAHGSSNFDKPTSSSSQMMTAAAELFQRLVNPDLLIRRLNITANHVLPEAAVAAKPAEPQQLDLFTDYEALEKQKQQEQARLEKERRMQEVQLKIKQRFGKNAILRGLNFSEGATAKERNNQIGGHKA</sequence>
<evidence type="ECO:0000259" key="3">
    <source>
        <dbReference type="PROSITE" id="PS50173"/>
    </source>
</evidence>
<evidence type="ECO:0000256" key="2">
    <source>
        <dbReference type="SAM" id="Coils"/>
    </source>
</evidence>
<gene>
    <name evidence="4" type="ORF">SAMN05216462_1077</name>
</gene>